<feature type="transmembrane region" description="Helical" evidence="7">
    <location>
        <begin position="669"/>
        <end position="690"/>
    </location>
</feature>
<feature type="coiled-coil region" evidence="6">
    <location>
        <begin position="414"/>
        <end position="524"/>
    </location>
</feature>
<comment type="subcellular location">
    <subcellularLocation>
        <location evidence="1">Cell membrane</location>
        <topology evidence="1">Multi-pass membrane protein</topology>
    </subcellularLocation>
</comment>
<dbReference type="GO" id="GO:0005886">
    <property type="term" value="C:plasma membrane"/>
    <property type="evidence" value="ECO:0007669"/>
    <property type="project" value="UniProtKB-SubCell"/>
</dbReference>
<dbReference type="InterPro" id="IPR025857">
    <property type="entry name" value="MacB_PCD"/>
</dbReference>
<organism evidence="10 11">
    <name type="scientific">Fusibacillus kribbianus</name>
    <dbReference type="NCBI Taxonomy" id="3044208"/>
    <lineage>
        <taxon>Bacteria</taxon>
        <taxon>Bacillati</taxon>
        <taxon>Bacillota</taxon>
        <taxon>Clostridia</taxon>
        <taxon>Lachnospirales</taxon>
        <taxon>Lachnospiraceae</taxon>
        <taxon>Fusibacillus</taxon>
    </lineage>
</organism>
<comment type="caution">
    <text evidence="10">The sequence shown here is derived from an EMBL/GenBank/DDBJ whole genome shotgun (WGS) entry which is preliminary data.</text>
</comment>
<proteinExistence type="predicted"/>
<keyword evidence="11" id="KW-1185">Reference proteome</keyword>
<evidence type="ECO:0000256" key="5">
    <source>
        <dbReference type="ARBA" id="ARBA00023136"/>
    </source>
</evidence>
<feature type="transmembrane region" description="Helical" evidence="7">
    <location>
        <begin position="711"/>
        <end position="732"/>
    </location>
</feature>
<feature type="transmembrane region" description="Helical" evidence="7">
    <location>
        <begin position="836"/>
        <end position="856"/>
    </location>
</feature>
<dbReference type="Proteomes" id="UP001300383">
    <property type="component" value="Unassembled WGS sequence"/>
</dbReference>
<dbReference type="PANTHER" id="PTHR30287">
    <property type="entry name" value="MEMBRANE COMPONENT OF PREDICTED ABC SUPERFAMILY METABOLITE UPTAKE TRANSPORTER"/>
    <property type="match status" value="1"/>
</dbReference>
<keyword evidence="3 7" id="KW-0812">Transmembrane</keyword>
<keyword evidence="6" id="KW-0175">Coiled coil</keyword>
<evidence type="ECO:0000259" key="9">
    <source>
        <dbReference type="Pfam" id="PF12704"/>
    </source>
</evidence>
<feature type="coiled-coil region" evidence="6">
    <location>
        <begin position="560"/>
        <end position="640"/>
    </location>
</feature>
<keyword evidence="5 7" id="KW-0472">Membrane</keyword>
<dbReference type="EMBL" id="JASGBQ010000022">
    <property type="protein sequence ID" value="MDI9242971.1"/>
    <property type="molecule type" value="Genomic_DNA"/>
</dbReference>
<evidence type="ECO:0000313" key="10">
    <source>
        <dbReference type="EMBL" id="MDI9242971.1"/>
    </source>
</evidence>
<feature type="transmembrane region" description="Helical" evidence="7">
    <location>
        <begin position="761"/>
        <end position="784"/>
    </location>
</feature>
<feature type="domain" description="ABC3 transporter permease C-terminal" evidence="8">
    <location>
        <begin position="669"/>
        <end position="787"/>
    </location>
</feature>
<name>A0AAP4BAE9_9FIRM</name>
<evidence type="ECO:0000256" key="3">
    <source>
        <dbReference type="ARBA" id="ARBA00022692"/>
    </source>
</evidence>
<accession>A0AAP4BAE9</accession>
<feature type="transmembrane region" description="Helical" evidence="7">
    <location>
        <begin position="1163"/>
        <end position="1183"/>
    </location>
</feature>
<evidence type="ECO:0000313" key="11">
    <source>
        <dbReference type="Proteomes" id="UP001300383"/>
    </source>
</evidence>
<evidence type="ECO:0000256" key="1">
    <source>
        <dbReference type="ARBA" id="ARBA00004651"/>
    </source>
</evidence>
<dbReference type="InterPro" id="IPR038766">
    <property type="entry name" value="Membrane_comp_ABC_pdt"/>
</dbReference>
<dbReference type="InterPro" id="IPR003838">
    <property type="entry name" value="ABC3_permease_C"/>
</dbReference>
<feature type="transmembrane region" description="Helical" evidence="7">
    <location>
        <begin position="1068"/>
        <end position="1088"/>
    </location>
</feature>
<evidence type="ECO:0000256" key="6">
    <source>
        <dbReference type="SAM" id="Coils"/>
    </source>
</evidence>
<dbReference type="Pfam" id="PF02687">
    <property type="entry name" value="FtsX"/>
    <property type="match status" value="2"/>
</dbReference>
<dbReference type="Pfam" id="PF12704">
    <property type="entry name" value="MacB_PCD"/>
    <property type="match status" value="1"/>
</dbReference>
<feature type="transmembrane region" description="Helical" evidence="7">
    <location>
        <begin position="1121"/>
        <end position="1143"/>
    </location>
</feature>
<protein>
    <submittedName>
        <fullName evidence="10">ABC transporter permease</fullName>
    </submittedName>
</protein>
<sequence length="1198" mass="132079">MKKAQRKDFFVEIKRSLNRYLSILFIVALGVAFFSGIRAAEPDMRLSADAVADEANFMDIRVISTMGLTEGDLEAIGKIEGITAVEGEYSSDFLCVRGEKELVLHVASLSSELNQLTVKEGRLPEKSGECLIDEQLLQVTEFALGDEITLNSGTKDPVSDTLKRETYTVVGIGTSPYYLNLDRGSSQIGNGDVKGFVMVPKEDFALEVYTQIYAAADGLDGFVTAGKDYKEGAEALTEAIEAIAGERCEIRLAEIKKDAEEEIAEGEAELADARKEAETELADARAELLDGEEELSDGRKEIEDNEKKLADAKAEIADGEKALEDGRIKLADGERELSDGREELAANERKVTEARALLEEKRAEFEQAQTALAEARAQYEAGKAEADAGRQSLSEARTELSGKAEQLNEGFAALEAGRKDLESSRETLEVKEKELAALREMLLAAGIDPETNPDYTAGMKALEAGKKELAAAEELLAGKETELLAGQEEWNRADELLAEKERELAAAEATLAQTDALLTEKEAELEAGRSGLSQLAAGVAEGEKALEAGRRELAAGETRLEASRQELLDGERELAEGRQEIADGEEALAEAKETLADGEKELSDGWEAYEEAKAEADEKLADGEQELADARAELEDLEMPEWYVLDRDSVQSYVEFDSDADRIGAIGKVFPVVFFLVAALVSLTTMTRMVEEKRTEIGTMKALGYSTMSIASKYIFYALTATLAGSVLGFLVGEKALPWVIITTYKILYTNLNVIRIPYNWGYALGAAAISLMCTVGATLAACLKATMSQPSELMRPVAPLKGKKIFLERVRPLWRHLNFSWKSTLRNLLRYKKRLLMTVFGIGACMALLIVGFGLRDSIYVVSDKQYGELWRYDATATIEKDAGEAEKAELKEALLSDEAVSESLAAYTAVMDAEANGVTKEVNLVVPEDLERFPDFFVLRDRKTKKGYSLDDSGVIISEKLAKYLDVEEGDTFTLKESDVKGISVRVSHITENYVYNYVYASANLYRELYGKEPESNAEYLKLTEVHKDREQELVARLLKQDAVSGVTLVSDMNQSILDMLGSLDAVVWVLIISAGLLAFVVLYNLNNINITERRRELATIRLLGFYDMELAMYVYRENILLTGIGIVAGVFMGSILHRFVIRTVEVDLIMFGRTVHPVSYLYGAGLTALFAVLVNVTMFYKLRRIDMVESLKSVE</sequence>
<dbReference type="RefSeq" id="WP_283231406.1">
    <property type="nucleotide sequence ID" value="NZ_JASGBQ010000022.1"/>
</dbReference>
<dbReference type="AlphaFoldDB" id="A0AAP4BAE9"/>
<evidence type="ECO:0000259" key="8">
    <source>
        <dbReference type="Pfam" id="PF02687"/>
    </source>
</evidence>
<gene>
    <name evidence="10" type="ORF">QJ036_10885</name>
</gene>
<feature type="domain" description="ABC3 transporter permease C-terminal" evidence="8">
    <location>
        <begin position="1072"/>
        <end position="1189"/>
    </location>
</feature>
<dbReference type="PANTHER" id="PTHR30287:SF1">
    <property type="entry name" value="INNER MEMBRANE PROTEIN"/>
    <property type="match status" value="1"/>
</dbReference>
<keyword evidence="4 7" id="KW-1133">Transmembrane helix</keyword>
<reference evidence="10 11" key="1">
    <citation type="submission" date="2023-05" db="EMBL/GenBank/DDBJ databases">
        <title>[ruminococcus] sp. nov., isolated from a pig farm feces dump.</title>
        <authorList>
            <person name="Chang Y.-H."/>
        </authorList>
    </citation>
    <scope>NUCLEOTIDE SEQUENCE [LARGE SCALE GENOMIC DNA]</scope>
    <source>
        <strain evidence="10 11">YH-rum2234</strain>
    </source>
</reference>
<evidence type="ECO:0000256" key="2">
    <source>
        <dbReference type="ARBA" id="ARBA00022475"/>
    </source>
</evidence>
<feature type="domain" description="MacB-like periplasmic core" evidence="9">
    <location>
        <begin position="25"/>
        <end position="215"/>
    </location>
</feature>
<evidence type="ECO:0000256" key="7">
    <source>
        <dbReference type="SAM" id="Phobius"/>
    </source>
</evidence>
<keyword evidence="2" id="KW-1003">Cell membrane</keyword>
<feature type="coiled-coil region" evidence="6">
    <location>
        <begin position="256"/>
        <end position="385"/>
    </location>
</feature>
<evidence type="ECO:0000256" key="4">
    <source>
        <dbReference type="ARBA" id="ARBA00022989"/>
    </source>
</evidence>